<protein>
    <submittedName>
        <fullName evidence="1">Thermostable hemolysin</fullName>
    </submittedName>
</protein>
<organism evidence="1 2">
    <name type="scientific">Micavibrio aeruginosavorus</name>
    <dbReference type="NCBI Taxonomy" id="349221"/>
    <lineage>
        <taxon>Bacteria</taxon>
        <taxon>Pseudomonadati</taxon>
        <taxon>Bdellovibrionota</taxon>
        <taxon>Bdellovibrionia</taxon>
        <taxon>Bdellovibrionales</taxon>
        <taxon>Pseudobdellovibrionaceae</taxon>
        <taxon>Micavibrio</taxon>
    </lineage>
</organism>
<dbReference type="Pfam" id="PF12261">
    <property type="entry name" value="T_hemolysin"/>
    <property type="match status" value="1"/>
</dbReference>
<name>A0A7T5R3L1_9BACT</name>
<dbReference type="InterPro" id="IPR022050">
    <property type="entry name" value="T_hemolysin"/>
</dbReference>
<sequence>MFLLDYQEDGRHTGQLRMNESRWLSRLRSRPAIVSVHPAFTRDRQFVEDFIVNIYARAYGARIGVHYPVLMSVRDESGKILAALGFRYAAQETLFLEQYLTQPVETVLQVPRHGVTEVGNLASDGGGAALFLFAALSAYLHHKKQTHAVVTGTQFLERRFHDLGLRPQRLAPADPARLLQKGENWGAYYDTDPHVMAGRVDEGYRRLQKVLGARYTETEPRLYSRLHYKVDSR</sequence>
<gene>
    <name evidence="1" type="ORF">HYS17_03585</name>
</gene>
<dbReference type="Proteomes" id="UP000595362">
    <property type="component" value="Chromosome"/>
</dbReference>
<dbReference type="EMBL" id="CP066681">
    <property type="protein sequence ID" value="QQG36867.1"/>
    <property type="molecule type" value="Genomic_DNA"/>
</dbReference>
<evidence type="ECO:0000313" key="2">
    <source>
        <dbReference type="Proteomes" id="UP000595362"/>
    </source>
</evidence>
<dbReference type="AlphaFoldDB" id="A0A7T5R3L1"/>
<reference evidence="1 2" key="1">
    <citation type="submission" date="2020-07" db="EMBL/GenBank/DDBJ databases">
        <title>Huge and variable diversity of episymbiotic CPR bacteria and DPANN archaea in groundwater ecosystems.</title>
        <authorList>
            <person name="He C.Y."/>
            <person name="Keren R."/>
            <person name="Whittaker M."/>
            <person name="Farag I.F."/>
            <person name="Doudna J."/>
            <person name="Cate J.H.D."/>
            <person name="Banfield J.F."/>
        </authorList>
    </citation>
    <scope>NUCLEOTIDE SEQUENCE [LARGE SCALE GENOMIC DNA]</scope>
    <source>
        <strain evidence="1">NC_groundwater_70_Ag_B-0.1um_54_66</strain>
    </source>
</reference>
<accession>A0A7T5R3L1</accession>
<evidence type="ECO:0000313" key="1">
    <source>
        <dbReference type="EMBL" id="QQG36867.1"/>
    </source>
</evidence>
<proteinExistence type="predicted"/>